<dbReference type="GO" id="GO:0045893">
    <property type="term" value="P:positive regulation of DNA-templated transcription"/>
    <property type="evidence" value="ECO:0007669"/>
    <property type="project" value="InterPro"/>
</dbReference>
<evidence type="ECO:0000313" key="9">
    <source>
        <dbReference type="Proteomes" id="UP000829354"/>
    </source>
</evidence>
<dbReference type="Pfam" id="PF00907">
    <property type="entry name" value="T-box"/>
    <property type="match status" value="1"/>
</dbReference>
<dbReference type="InterPro" id="IPR036960">
    <property type="entry name" value="T-box_sf"/>
</dbReference>
<reference evidence="8 9" key="1">
    <citation type="submission" date="2022-04" db="EMBL/GenBank/DDBJ databases">
        <title>Chromosome-level reference genomes for two strains of Caenorhabditis briggsae: an improved platform for comparative genomics.</title>
        <authorList>
            <person name="Stevens L."/>
            <person name="Andersen E."/>
        </authorList>
    </citation>
    <scope>NUCLEOTIDE SEQUENCE [LARGE SCALE GENOMIC DNA]</scope>
    <source>
        <strain evidence="8">VX34</strain>
        <tissue evidence="8">Whole-organism</tissue>
    </source>
</reference>
<feature type="compositionally biased region" description="Polar residues" evidence="6">
    <location>
        <begin position="1"/>
        <end position="12"/>
    </location>
</feature>
<dbReference type="InterPro" id="IPR008967">
    <property type="entry name" value="p53-like_TF_DNA-bd_sf"/>
</dbReference>
<dbReference type="Proteomes" id="UP000829354">
    <property type="component" value="Chromosome IV"/>
</dbReference>
<feature type="region of interest" description="Disordered" evidence="6">
    <location>
        <begin position="205"/>
        <end position="225"/>
    </location>
</feature>
<evidence type="ECO:0000256" key="5">
    <source>
        <dbReference type="PROSITE-ProRule" id="PRU00201"/>
    </source>
</evidence>
<evidence type="ECO:0000256" key="4">
    <source>
        <dbReference type="ARBA" id="ARBA00023242"/>
    </source>
</evidence>
<comment type="caution">
    <text evidence="5">Lacks conserved residue(s) required for the propagation of feature annotation.</text>
</comment>
<dbReference type="Gene3D" id="2.60.40.820">
    <property type="entry name" value="Transcription factor, T-box"/>
    <property type="match status" value="1"/>
</dbReference>
<keyword evidence="9" id="KW-1185">Reference proteome</keyword>
<proteinExistence type="predicted"/>
<evidence type="ECO:0000256" key="6">
    <source>
        <dbReference type="SAM" id="MobiDB-lite"/>
    </source>
</evidence>
<comment type="subcellular location">
    <subcellularLocation>
        <location evidence="5">Nucleus</location>
    </subcellularLocation>
</comment>
<evidence type="ECO:0000256" key="2">
    <source>
        <dbReference type="ARBA" id="ARBA00023125"/>
    </source>
</evidence>
<feature type="region of interest" description="Disordered" evidence="6">
    <location>
        <begin position="1"/>
        <end position="23"/>
    </location>
</feature>
<sequence length="282" mass="32319">MEASAPTTSLPEPSSLVEETMSPTTPTVECVSLDLWEFIIKRNQIAELEIPSPMLDRLEFKYRIQGLKPDATYTISLLLYKGKNLWYRNKTGGFKEEKPRNGHTETPPFPPSVVHHLNGRMKGSEWMRNIVAFDNIFFGNDEVQMEPTESQNPKYAITLTARHVYKVSIRINCIDDRSEIEFPISRQKFMTVRDTMFKLKVKDVEGARTTRSSRAPPEPVAEQTQLEVDVPIPQFQQLIELLSGPGPSAFKPFPEAQKEREEKEKVKKEHGEEGAKKKENEQ</sequence>
<dbReference type="AlphaFoldDB" id="A0AAE9ERF9"/>
<protein>
    <recommendedName>
        <fullName evidence="7">T-box domain-containing protein</fullName>
    </recommendedName>
</protein>
<feature type="region of interest" description="Disordered" evidence="6">
    <location>
        <begin position="243"/>
        <end position="282"/>
    </location>
</feature>
<name>A0AAE9ERF9_CAEBR</name>
<feature type="domain" description="T-box" evidence="7">
    <location>
        <begin position="60"/>
        <end position="197"/>
    </location>
</feature>
<dbReference type="GO" id="GO:0003677">
    <property type="term" value="F:DNA binding"/>
    <property type="evidence" value="ECO:0007669"/>
    <property type="project" value="UniProtKB-UniRule"/>
</dbReference>
<organism evidence="8 9">
    <name type="scientific">Caenorhabditis briggsae</name>
    <dbReference type="NCBI Taxonomy" id="6238"/>
    <lineage>
        <taxon>Eukaryota</taxon>
        <taxon>Metazoa</taxon>
        <taxon>Ecdysozoa</taxon>
        <taxon>Nematoda</taxon>
        <taxon>Chromadorea</taxon>
        <taxon>Rhabditida</taxon>
        <taxon>Rhabditina</taxon>
        <taxon>Rhabditomorpha</taxon>
        <taxon>Rhabditoidea</taxon>
        <taxon>Rhabditidae</taxon>
        <taxon>Peloderinae</taxon>
        <taxon>Caenorhabditis</taxon>
    </lineage>
</organism>
<keyword evidence="1" id="KW-0805">Transcription regulation</keyword>
<gene>
    <name evidence="8" type="ORF">L5515_010603</name>
</gene>
<evidence type="ECO:0000256" key="1">
    <source>
        <dbReference type="ARBA" id="ARBA00023015"/>
    </source>
</evidence>
<keyword evidence="3" id="KW-0804">Transcription</keyword>
<dbReference type="SUPFAM" id="SSF49417">
    <property type="entry name" value="p53-like transcription factors"/>
    <property type="match status" value="1"/>
</dbReference>
<evidence type="ECO:0000256" key="3">
    <source>
        <dbReference type="ARBA" id="ARBA00023163"/>
    </source>
</evidence>
<dbReference type="EMBL" id="CP092623">
    <property type="protein sequence ID" value="UMM27214.1"/>
    <property type="molecule type" value="Genomic_DNA"/>
</dbReference>
<feature type="compositionally biased region" description="Basic and acidic residues" evidence="6">
    <location>
        <begin position="256"/>
        <end position="282"/>
    </location>
</feature>
<dbReference type="GO" id="GO:0005634">
    <property type="term" value="C:nucleus"/>
    <property type="evidence" value="ECO:0007669"/>
    <property type="project" value="UniProtKB-SubCell"/>
</dbReference>
<keyword evidence="4 5" id="KW-0539">Nucleus</keyword>
<dbReference type="InterPro" id="IPR046360">
    <property type="entry name" value="T-box_DNA-bd"/>
</dbReference>
<keyword evidence="2 5" id="KW-0238">DNA-binding</keyword>
<evidence type="ECO:0000259" key="7">
    <source>
        <dbReference type="PROSITE" id="PS50252"/>
    </source>
</evidence>
<dbReference type="GO" id="GO:0003700">
    <property type="term" value="F:DNA-binding transcription factor activity"/>
    <property type="evidence" value="ECO:0007669"/>
    <property type="project" value="InterPro"/>
</dbReference>
<evidence type="ECO:0000313" key="8">
    <source>
        <dbReference type="EMBL" id="UMM27214.1"/>
    </source>
</evidence>
<dbReference type="PROSITE" id="PS50252">
    <property type="entry name" value="TBOX_3"/>
    <property type="match status" value="1"/>
</dbReference>
<accession>A0AAE9ERF9</accession>